<keyword evidence="2" id="KW-0812">Transmembrane</keyword>
<organism evidence="3 4">
    <name type="scientific">Chitinibacter fontanus</name>
    <dbReference type="NCBI Taxonomy" id="1737446"/>
    <lineage>
        <taxon>Bacteria</taxon>
        <taxon>Pseudomonadati</taxon>
        <taxon>Pseudomonadota</taxon>
        <taxon>Betaproteobacteria</taxon>
        <taxon>Neisseriales</taxon>
        <taxon>Chitinibacteraceae</taxon>
        <taxon>Chitinibacter</taxon>
    </lineage>
</organism>
<dbReference type="KEGG" id="cfon:HZU75_10865"/>
<proteinExistence type="predicted"/>
<feature type="transmembrane region" description="Helical" evidence="2">
    <location>
        <begin position="32"/>
        <end position="53"/>
    </location>
</feature>
<keyword evidence="4" id="KW-1185">Reference proteome</keyword>
<gene>
    <name evidence="3" type="ORF">HZU75_10865</name>
</gene>
<keyword evidence="2" id="KW-0472">Membrane</keyword>
<evidence type="ECO:0000256" key="1">
    <source>
        <dbReference type="SAM" id="MobiDB-lite"/>
    </source>
</evidence>
<reference evidence="3 4" key="1">
    <citation type="journal article" date="2016" name="Int. J. Syst. Evol. Microbiol.">
        <title>Chitinibacter fontanus sp. nov., isolated from a spring.</title>
        <authorList>
            <person name="Sheu S.Y."/>
            <person name="Li Y.S."/>
            <person name="Young C.C."/>
            <person name="Chen W.M."/>
        </authorList>
    </citation>
    <scope>NUCLEOTIDE SEQUENCE [LARGE SCALE GENOMIC DNA]</scope>
    <source>
        <strain evidence="3 4">STM-7</strain>
    </source>
</reference>
<evidence type="ECO:0000256" key="2">
    <source>
        <dbReference type="SAM" id="Phobius"/>
    </source>
</evidence>
<dbReference type="RefSeq" id="WP_180306081.1">
    <property type="nucleotide sequence ID" value="NZ_CP058952.1"/>
</dbReference>
<dbReference type="Proteomes" id="UP000510822">
    <property type="component" value="Chromosome"/>
</dbReference>
<dbReference type="EMBL" id="CP058952">
    <property type="protein sequence ID" value="QLI81991.1"/>
    <property type="molecule type" value="Genomic_DNA"/>
</dbReference>
<name>A0A7D5VA63_9NEIS</name>
<dbReference type="AlphaFoldDB" id="A0A7D5VA63"/>
<keyword evidence="2" id="KW-1133">Transmembrane helix</keyword>
<feature type="region of interest" description="Disordered" evidence="1">
    <location>
        <begin position="107"/>
        <end position="142"/>
    </location>
</feature>
<feature type="compositionally biased region" description="Basic and acidic residues" evidence="1">
    <location>
        <begin position="107"/>
        <end position="120"/>
    </location>
</feature>
<evidence type="ECO:0000313" key="4">
    <source>
        <dbReference type="Proteomes" id="UP000510822"/>
    </source>
</evidence>
<sequence>MSDDVATSSVSESHAASPVAAPSFLQRYRLHLIAVGAVVLIVIFFMAGVVLGMSKRNFEKKFYLEQIERLKTTLSASVEKQDELAKEIQELKIDLRAKKDHVTELEEKVADLERKTEKSEASPSNHAVPSQGHAEPTSTGDAGLDYVRLKAGDCVVDGGANTTANKWRECLQKSKK</sequence>
<evidence type="ECO:0000313" key="3">
    <source>
        <dbReference type="EMBL" id="QLI81991.1"/>
    </source>
</evidence>
<protein>
    <submittedName>
        <fullName evidence="3">Uncharacterized protein</fullName>
    </submittedName>
</protein>
<accession>A0A7D5VA63</accession>